<dbReference type="Proteomes" id="UP000226437">
    <property type="component" value="Unassembled WGS sequence"/>
</dbReference>
<dbReference type="OrthoDB" id="9787527at2"/>
<feature type="domain" description="3-keto-alpha-glucoside-1,2-lyase/3-keto-2-hydroxy-glucal hydratase" evidence="1">
    <location>
        <begin position="27"/>
        <end position="270"/>
    </location>
</feature>
<evidence type="ECO:0000313" key="3">
    <source>
        <dbReference type="Proteomes" id="UP000226437"/>
    </source>
</evidence>
<protein>
    <recommendedName>
        <fullName evidence="1">3-keto-alpha-glucoside-1,2-lyase/3-keto-2-hydroxy-glucal hydratase domain-containing protein</fullName>
    </recommendedName>
</protein>
<name>A0A2G0CKK0_9BACT</name>
<organism evidence="2 3">
    <name type="scientific">Neolewinella marina</name>
    <dbReference type="NCBI Taxonomy" id="438751"/>
    <lineage>
        <taxon>Bacteria</taxon>
        <taxon>Pseudomonadati</taxon>
        <taxon>Bacteroidota</taxon>
        <taxon>Saprospiria</taxon>
        <taxon>Saprospirales</taxon>
        <taxon>Lewinellaceae</taxon>
        <taxon>Neolewinella</taxon>
    </lineage>
</organism>
<proteinExistence type="predicted"/>
<accession>A0A2G0CKK0</accession>
<dbReference type="AlphaFoldDB" id="A0A2G0CKK0"/>
<gene>
    <name evidence="2" type="ORF">CGL56_00020</name>
</gene>
<dbReference type="GO" id="GO:0016787">
    <property type="term" value="F:hydrolase activity"/>
    <property type="evidence" value="ECO:0007669"/>
    <property type="project" value="InterPro"/>
</dbReference>
<dbReference type="EMBL" id="PDLO01000001">
    <property type="protein sequence ID" value="PHL00495.1"/>
    <property type="molecule type" value="Genomic_DNA"/>
</dbReference>
<dbReference type="Gene3D" id="2.60.120.560">
    <property type="entry name" value="Exo-inulinase, domain 1"/>
    <property type="match status" value="1"/>
</dbReference>
<reference evidence="2 3" key="1">
    <citation type="submission" date="2017-10" db="EMBL/GenBank/DDBJ databases">
        <title>The draft genome sequence of Lewinella marina KCTC 32374.</title>
        <authorList>
            <person name="Wang K."/>
        </authorList>
    </citation>
    <scope>NUCLEOTIDE SEQUENCE [LARGE SCALE GENOMIC DNA]</scope>
    <source>
        <strain evidence="2 3">MKG-38</strain>
    </source>
</reference>
<evidence type="ECO:0000313" key="2">
    <source>
        <dbReference type="EMBL" id="PHL00495.1"/>
    </source>
</evidence>
<evidence type="ECO:0000259" key="1">
    <source>
        <dbReference type="Pfam" id="PF06439"/>
    </source>
</evidence>
<dbReference type="Pfam" id="PF06439">
    <property type="entry name" value="3keto-disac_hyd"/>
    <property type="match status" value="1"/>
</dbReference>
<dbReference type="InterPro" id="IPR010496">
    <property type="entry name" value="AL/BT2_dom"/>
</dbReference>
<sequence>MFCLASCAPAPESETATTTTPVGEEEQWISLFNGKDLTGWDIKMAGRPLNENFRNTWRVEDSMLRVSYDDYENFDDAYGHLYYQQPYSHYKLRFEYRFTGEQTPGGANWNVRNSGVMLHSQSAESNDMGQHFPVSVELQLLGGLGEGERTTGNVCTPGTAVVMGDTINYNHCINSNSATYHGDGWVKAEAIVLGGEAMHFLIEGDTVLSFQQPQIGGGFTSRRDDAAAWKRFGVEDSYPQWLDREGEILTEGYIALQAESHPIDFRNIELLELPQE</sequence>
<keyword evidence="3" id="KW-1185">Reference proteome</keyword>
<comment type="caution">
    <text evidence="2">The sequence shown here is derived from an EMBL/GenBank/DDBJ whole genome shotgun (WGS) entry which is preliminary data.</text>
</comment>